<dbReference type="Pfam" id="PF02082">
    <property type="entry name" value="Rrf2"/>
    <property type="match status" value="1"/>
</dbReference>
<dbReference type="PANTHER" id="PTHR33221:SF5">
    <property type="entry name" value="HTH-TYPE TRANSCRIPTIONAL REGULATOR ISCR"/>
    <property type="match status" value="1"/>
</dbReference>
<evidence type="ECO:0000256" key="1">
    <source>
        <dbReference type="ARBA" id="ARBA00023125"/>
    </source>
</evidence>
<dbReference type="SUPFAM" id="SSF46785">
    <property type="entry name" value="Winged helix' DNA-binding domain"/>
    <property type="match status" value="1"/>
</dbReference>
<dbReference type="InterPro" id="IPR030489">
    <property type="entry name" value="TR_Rrf2-type_CS"/>
</dbReference>
<dbReference type="STRING" id="1817863.A2Y62_18005"/>
<dbReference type="AlphaFoldDB" id="A0A1F5VVY2"/>
<dbReference type="GO" id="GO:0003700">
    <property type="term" value="F:DNA-binding transcription factor activity"/>
    <property type="evidence" value="ECO:0007669"/>
    <property type="project" value="TreeGrafter"/>
</dbReference>
<dbReference type="Proteomes" id="UP000178943">
    <property type="component" value="Unassembled WGS sequence"/>
</dbReference>
<sequence>MKISKSLDYAMRSMILIGAYFPHRLDITTISEMQHIPLFYLSKIMRRLIRFGLVRSHVGPDGGYALSKAPDKIKLKDIYEAVEGHINLLECKGGIDSCILFRNCPQRLVWNKLEATVVDFLGQITLKMIISDNKSNLKLPQRSKVKRKAKIYAMRQEL</sequence>
<proteinExistence type="predicted"/>
<protein>
    <recommendedName>
        <fullName evidence="4">Rrf2 family transcriptional regulator</fullName>
    </recommendedName>
</protein>
<dbReference type="Gene3D" id="1.10.10.10">
    <property type="entry name" value="Winged helix-like DNA-binding domain superfamily/Winged helix DNA-binding domain"/>
    <property type="match status" value="1"/>
</dbReference>
<evidence type="ECO:0000313" key="3">
    <source>
        <dbReference type="Proteomes" id="UP000178943"/>
    </source>
</evidence>
<dbReference type="InterPro" id="IPR036388">
    <property type="entry name" value="WH-like_DNA-bd_sf"/>
</dbReference>
<evidence type="ECO:0008006" key="4">
    <source>
        <dbReference type="Google" id="ProtNLM"/>
    </source>
</evidence>
<reference evidence="2 3" key="1">
    <citation type="journal article" date="2016" name="Nat. Commun.">
        <title>Thousands of microbial genomes shed light on interconnected biogeochemical processes in an aquifer system.</title>
        <authorList>
            <person name="Anantharaman K."/>
            <person name="Brown C.T."/>
            <person name="Hug L.A."/>
            <person name="Sharon I."/>
            <person name="Castelle C.J."/>
            <person name="Probst A.J."/>
            <person name="Thomas B.C."/>
            <person name="Singh A."/>
            <person name="Wilkins M.J."/>
            <person name="Karaoz U."/>
            <person name="Brodie E.L."/>
            <person name="Williams K.H."/>
            <person name="Hubbard S.S."/>
            <person name="Banfield J.F."/>
        </authorList>
    </citation>
    <scope>NUCLEOTIDE SEQUENCE [LARGE SCALE GENOMIC DNA]</scope>
</reference>
<gene>
    <name evidence="2" type="ORF">A2Y62_18005</name>
</gene>
<accession>A0A1F5VVY2</accession>
<evidence type="ECO:0000313" key="2">
    <source>
        <dbReference type="EMBL" id="OGF67596.1"/>
    </source>
</evidence>
<comment type="caution">
    <text evidence="2">The sequence shown here is derived from an EMBL/GenBank/DDBJ whole genome shotgun (WGS) entry which is preliminary data.</text>
</comment>
<dbReference type="GO" id="GO:0005829">
    <property type="term" value="C:cytosol"/>
    <property type="evidence" value="ECO:0007669"/>
    <property type="project" value="TreeGrafter"/>
</dbReference>
<dbReference type="NCBIfam" id="TIGR00738">
    <property type="entry name" value="rrf2_super"/>
    <property type="match status" value="1"/>
</dbReference>
<dbReference type="InterPro" id="IPR036390">
    <property type="entry name" value="WH_DNA-bd_sf"/>
</dbReference>
<dbReference type="GO" id="GO:0003677">
    <property type="term" value="F:DNA binding"/>
    <property type="evidence" value="ECO:0007669"/>
    <property type="project" value="UniProtKB-KW"/>
</dbReference>
<name>A0A1F5VVY2_9BACT</name>
<dbReference type="InterPro" id="IPR000944">
    <property type="entry name" value="Tscrpt_reg_Rrf2"/>
</dbReference>
<dbReference type="EMBL" id="MFGW01000044">
    <property type="protein sequence ID" value="OGF67596.1"/>
    <property type="molecule type" value="Genomic_DNA"/>
</dbReference>
<dbReference type="PROSITE" id="PS51197">
    <property type="entry name" value="HTH_RRF2_2"/>
    <property type="match status" value="1"/>
</dbReference>
<dbReference type="PANTHER" id="PTHR33221">
    <property type="entry name" value="WINGED HELIX-TURN-HELIX TRANSCRIPTIONAL REGULATOR, RRF2 FAMILY"/>
    <property type="match status" value="1"/>
</dbReference>
<organism evidence="2 3">
    <name type="scientific">Candidatus Fischerbacteria bacterium RBG_13_37_8</name>
    <dbReference type="NCBI Taxonomy" id="1817863"/>
    <lineage>
        <taxon>Bacteria</taxon>
        <taxon>Candidatus Fischeribacteriota</taxon>
    </lineage>
</organism>
<dbReference type="PROSITE" id="PS01332">
    <property type="entry name" value="HTH_RRF2_1"/>
    <property type="match status" value="1"/>
</dbReference>
<keyword evidence="1" id="KW-0238">DNA-binding</keyword>